<dbReference type="AlphaFoldDB" id="C7N4P4"/>
<dbReference type="HOGENOM" id="CLU_656644_0_0_11"/>
<sequence length="403" mass="42916">MTKYNTVAEAYGFWKNSSVAVMEARAKAIEKDIAEDPNADVAGYAIEAEALEQAIAEKRGAQPATSANAPAEVANTAKGEKDGEGAASKVYRSAFFKHLQGNKLTQAEQAAFDNVNAEARANAFNKLSDTAAVIPTHTLNEIIVKARDMGGIMSISRGFHMPANISIPVATPGAAASWHVEGAAVETEKVSPVPVTFGAYEIMRILSISAAVRTMSIGAFESYLADELTASVMACLGNAMVDGTGSGQGTGIVSGITWTDGTNKVTVAANKSLAYADIVNAIALLHRGYSQNARFVMNNTTLYTDVYGLVDENKRPIFVADPVEKGKGRILGFPVVIDDYMEDHDILFGDFRYNGWNMPEGIALDVSRDSSFTKGLIDYRALAIADCKPIVADAFVYVTKATA</sequence>
<accession>C7N4P4</accession>
<dbReference type="Gene3D" id="3.30.2400.10">
    <property type="entry name" value="Major capsid protein gp5"/>
    <property type="match status" value="1"/>
</dbReference>
<dbReference type="STRING" id="471855.Shel_08230"/>
<dbReference type="InterPro" id="IPR024455">
    <property type="entry name" value="Phage_capsid"/>
</dbReference>
<evidence type="ECO:0000313" key="5">
    <source>
        <dbReference type="Proteomes" id="UP000002026"/>
    </source>
</evidence>
<protein>
    <submittedName>
        <fullName evidence="4">Phage major capsid protein, HK97 family</fullName>
    </submittedName>
</protein>
<dbReference type="eggNOG" id="COG4653">
    <property type="taxonomic scope" value="Bacteria"/>
</dbReference>
<name>C7N4P4_SLAHD</name>
<evidence type="ECO:0000313" key="4">
    <source>
        <dbReference type="EMBL" id="ACV21879.1"/>
    </source>
</evidence>
<dbReference type="KEGG" id="shi:Shel_08230"/>
<evidence type="ECO:0000256" key="1">
    <source>
        <dbReference type="ARBA" id="ARBA00004328"/>
    </source>
</evidence>
<dbReference type="RefSeq" id="WP_012797983.1">
    <property type="nucleotide sequence ID" value="NC_013165.1"/>
</dbReference>
<evidence type="ECO:0000259" key="3">
    <source>
        <dbReference type="Pfam" id="PF05065"/>
    </source>
</evidence>
<proteinExistence type="predicted"/>
<dbReference type="Pfam" id="PF05065">
    <property type="entry name" value="Phage_capsid"/>
    <property type="match status" value="1"/>
</dbReference>
<dbReference type="InterPro" id="IPR054612">
    <property type="entry name" value="Phage_capsid-like_C"/>
</dbReference>
<comment type="subcellular location">
    <subcellularLocation>
        <location evidence="1">Virion</location>
    </subcellularLocation>
</comment>
<evidence type="ECO:0000256" key="2">
    <source>
        <dbReference type="SAM" id="MobiDB-lite"/>
    </source>
</evidence>
<dbReference type="NCBIfam" id="TIGR01554">
    <property type="entry name" value="major_cap_HK97"/>
    <property type="match status" value="1"/>
</dbReference>
<organism evidence="4 5">
    <name type="scientific">Slackia heliotrinireducens (strain ATCC 29202 / DSM 20476 / NCTC 11029 / RHS 1)</name>
    <name type="common">Peptococcus heliotrinreducens</name>
    <dbReference type="NCBI Taxonomy" id="471855"/>
    <lineage>
        <taxon>Bacteria</taxon>
        <taxon>Bacillati</taxon>
        <taxon>Actinomycetota</taxon>
        <taxon>Coriobacteriia</taxon>
        <taxon>Eggerthellales</taxon>
        <taxon>Eggerthellaceae</taxon>
        <taxon>Slackia</taxon>
    </lineage>
</organism>
<dbReference type="SUPFAM" id="SSF56563">
    <property type="entry name" value="Major capsid protein gp5"/>
    <property type="match status" value="1"/>
</dbReference>
<keyword evidence="5" id="KW-1185">Reference proteome</keyword>
<dbReference type="Gene3D" id="3.30.2320.10">
    <property type="entry name" value="hypothetical protein PF0899 domain"/>
    <property type="match status" value="1"/>
</dbReference>
<reference evidence="4 5" key="1">
    <citation type="journal article" date="2009" name="Stand. Genomic Sci.">
        <title>Complete genome sequence of Slackia heliotrinireducens type strain (RHS 1).</title>
        <authorList>
            <person name="Pukall R."/>
            <person name="Lapidus A."/>
            <person name="Nolan M."/>
            <person name="Copeland A."/>
            <person name="Glavina Del Rio T."/>
            <person name="Lucas S."/>
            <person name="Chen F."/>
            <person name="Tice H."/>
            <person name="Cheng J.F."/>
            <person name="Chertkov O."/>
            <person name="Bruce D."/>
            <person name="Goodwin L."/>
            <person name="Kuske C."/>
            <person name="Brettin T."/>
            <person name="Detter J.C."/>
            <person name="Han C."/>
            <person name="Pitluck S."/>
            <person name="Pati A."/>
            <person name="Mavrommatis K."/>
            <person name="Ivanova N."/>
            <person name="Ovchinnikova G."/>
            <person name="Chen A."/>
            <person name="Palaniappan K."/>
            <person name="Schneider S."/>
            <person name="Rohde M."/>
            <person name="Chain P."/>
            <person name="D'haeseleer P."/>
            <person name="Goker M."/>
            <person name="Bristow J."/>
            <person name="Eisen J.A."/>
            <person name="Markowitz V."/>
            <person name="Kyrpides N.C."/>
            <person name="Klenk H.P."/>
            <person name="Hugenholtz P."/>
        </authorList>
    </citation>
    <scope>NUCLEOTIDE SEQUENCE [LARGE SCALE GENOMIC DNA]</scope>
    <source>
        <strain evidence="5">ATCC 29202 / DSM 20476 / NCTC 11029 / RHS 1</strain>
    </source>
</reference>
<dbReference type="Proteomes" id="UP000002026">
    <property type="component" value="Chromosome"/>
</dbReference>
<feature type="domain" description="Phage capsid-like C-terminal" evidence="3">
    <location>
        <begin position="132"/>
        <end position="399"/>
    </location>
</feature>
<dbReference type="EMBL" id="CP001684">
    <property type="protein sequence ID" value="ACV21879.1"/>
    <property type="molecule type" value="Genomic_DNA"/>
</dbReference>
<gene>
    <name evidence="4" type="ordered locus">Shel_08230</name>
</gene>
<feature type="region of interest" description="Disordered" evidence="2">
    <location>
        <begin position="59"/>
        <end position="83"/>
    </location>
</feature>